<organism evidence="2">
    <name type="scientific">mine drainage metagenome</name>
    <dbReference type="NCBI Taxonomy" id="410659"/>
    <lineage>
        <taxon>unclassified sequences</taxon>
        <taxon>metagenomes</taxon>
        <taxon>ecological metagenomes</taxon>
    </lineage>
</organism>
<evidence type="ECO:0000313" key="2">
    <source>
        <dbReference type="EMBL" id="OIQ75148.1"/>
    </source>
</evidence>
<proteinExistence type="predicted"/>
<gene>
    <name evidence="2" type="ORF">GALL_431860</name>
</gene>
<accession>A0A1J5Q5H8</accession>
<feature type="compositionally biased region" description="Basic residues" evidence="1">
    <location>
        <begin position="43"/>
        <end position="63"/>
    </location>
</feature>
<reference evidence="2" key="1">
    <citation type="submission" date="2016-10" db="EMBL/GenBank/DDBJ databases">
        <title>Sequence of Gallionella enrichment culture.</title>
        <authorList>
            <person name="Poehlein A."/>
            <person name="Muehling M."/>
            <person name="Daniel R."/>
        </authorList>
    </citation>
    <scope>NUCLEOTIDE SEQUENCE</scope>
</reference>
<comment type="caution">
    <text evidence="2">The sequence shown here is derived from an EMBL/GenBank/DDBJ whole genome shotgun (WGS) entry which is preliminary data.</text>
</comment>
<feature type="region of interest" description="Disordered" evidence="1">
    <location>
        <begin position="35"/>
        <end position="63"/>
    </location>
</feature>
<evidence type="ECO:0000256" key="1">
    <source>
        <dbReference type="SAM" id="MobiDB-lite"/>
    </source>
</evidence>
<sequence>MGARLPHGRHAVLDRAVRRAQLRRRHGIHRPVGAAHVRDGNQHRHRTAHPRPRRGDRRRRGRRARLHLRVARAPCRGTPPTPADVGPAARDHLARDARDAAAEWARTWRGGARRQPDHFARRAAPPPGAASGGIRARARPSPRVPRDLDALALEGEQELLDPQRNPPAQGGGDRYRRTATHCVSTTRCSTSGPSCPTPVLPRS</sequence>
<dbReference type="AlphaFoldDB" id="A0A1J5Q5H8"/>
<dbReference type="EMBL" id="MLJW01002260">
    <property type="protein sequence ID" value="OIQ75148.1"/>
    <property type="molecule type" value="Genomic_DNA"/>
</dbReference>
<protein>
    <submittedName>
        <fullName evidence="2">Uncharacterized protein</fullName>
    </submittedName>
</protein>
<name>A0A1J5Q5H8_9ZZZZ</name>
<feature type="region of interest" description="Disordered" evidence="1">
    <location>
        <begin position="107"/>
        <end position="176"/>
    </location>
</feature>
<feature type="compositionally biased region" description="Low complexity" evidence="1">
    <location>
        <begin position="132"/>
        <end position="141"/>
    </location>
</feature>